<accession>A0A151IRM2</accession>
<dbReference type="EMBL" id="KQ981123">
    <property type="protein sequence ID" value="KYN09340.1"/>
    <property type="molecule type" value="Genomic_DNA"/>
</dbReference>
<evidence type="ECO:0000313" key="1">
    <source>
        <dbReference type="EMBL" id="KYN09340.1"/>
    </source>
</evidence>
<reference evidence="1 2" key="1">
    <citation type="submission" date="2015-09" db="EMBL/GenBank/DDBJ databases">
        <title>Trachymyrmex cornetzi WGS genome.</title>
        <authorList>
            <person name="Nygaard S."/>
            <person name="Hu H."/>
            <person name="Boomsma J."/>
            <person name="Zhang G."/>
        </authorList>
    </citation>
    <scope>NUCLEOTIDE SEQUENCE [LARGE SCALE GENOMIC DNA]</scope>
    <source>
        <strain evidence="1">Tcor2-1</strain>
        <tissue evidence="1">Whole body</tissue>
    </source>
</reference>
<dbReference type="AlphaFoldDB" id="A0A151IRM2"/>
<dbReference type="Proteomes" id="UP000078492">
    <property type="component" value="Unassembled WGS sequence"/>
</dbReference>
<dbReference type="SUPFAM" id="SSF56672">
    <property type="entry name" value="DNA/RNA polymerases"/>
    <property type="match status" value="1"/>
</dbReference>
<proteinExistence type="predicted"/>
<dbReference type="Gene3D" id="3.40.960.10">
    <property type="entry name" value="VSR Endonuclease"/>
    <property type="match status" value="1"/>
</dbReference>
<evidence type="ECO:0000313" key="2">
    <source>
        <dbReference type="Proteomes" id="UP000078492"/>
    </source>
</evidence>
<dbReference type="PANTHER" id="PTHR33568:SF3">
    <property type="entry name" value="DNA-DIRECTED DNA POLYMERASE"/>
    <property type="match status" value="1"/>
</dbReference>
<name>A0A151IRM2_9HYME</name>
<keyword evidence="2" id="KW-1185">Reference proteome</keyword>
<protein>
    <submittedName>
        <fullName evidence="1">Uncharacterized protein</fullName>
    </submittedName>
</protein>
<dbReference type="InterPro" id="IPR043502">
    <property type="entry name" value="DNA/RNA_pol_sf"/>
</dbReference>
<dbReference type="GO" id="GO:0071897">
    <property type="term" value="P:DNA biosynthetic process"/>
    <property type="evidence" value="ECO:0007669"/>
    <property type="project" value="UniProtKB-ARBA"/>
</dbReference>
<organism evidence="1 2">
    <name type="scientific">Trachymyrmex cornetzi</name>
    <dbReference type="NCBI Taxonomy" id="471704"/>
    <lineage>
        <taxon>Eukaryota</taxon>
        <taxon>Metazoa</taxon>
        <taxon>Ecdysozoa</taxon>
        <taxon>Arthropoda</taxon>
        <taxon>Hexapoda</taxon>
        <taxon>Insecta</taxon>
        <taxon>Pterygota</taxon>
        <taxon>Neoptera</taxon>
        <taxon>Endopterygota</taxon>
        <taxon>Hymenoptera</taxon>
        <taxon>Apocrita</taxon>
        <taxon>Aculeata</taxon>
        <taxon>Formicoidea</taxon>
        <taxon>Formicidae</taxon>
        <taxon>Myrmicinae</taxon>
        <taxon>Trachymyrmex</taxon>
    </lineage>
</organism>
<gene>
    <name evidence="1" type="ORF">ALC57_18550</name>
</gene>
<sequence>MKRISYSVAIVMQQATFQGMEYTTDIDILRRACLSFRKIFLEHGNVCPFVECTTIASTCMRVFRKNFLRKEEEIGIIPTGGYRMNDNQSRKLSRTMIEGMLVDGYYECENVGETQCHILQFHGCFFHGCPICYRIYRDEKIGQNSKDTLDARYERTIATIWRLRLRCGYIVTEKWEYVLLTRFHPVLPYHIRGKLLFSLCRTRCETFSQSACARDESSEHEIWQYQCTKGLFAGYINIFLQLKQKARGWPSQCEGDEITKERYLPKVTSRSNVVKKIGLPNTKRLCVASLQNVVIERIKESCWCSEANFCLILSDLYYRPYYH</sequence>
<dbReference type="PANTHER" id="PTHR33568">
    <property type="entry name" value="DNA POLYMERASE"/>
    <property type="match status" value="1"/>
</dbReference>